<dbReference type="GO" id="GO:0043527">
    <property type="term" value="C:tRNA methyltransferase complex"/>
    <property type="evidence" value="ECO:0007669"/>
    <property type="project" value="UniProtKB-ARBA"/>
</dbReference>
<evidence type="ECO:0000313" key="15">
    <source>
        <dbReference type="Proteomes" id="UP001195483"/>
    </source>
</evidence>
<dbReference type="GO" id="GO:0003723">
    <property type="term" value="F:RNA binding"/>
    <property type="evidence" value="ECO:0007669"/>
    <property type="project" value="UniProtKB-UniRule"/>
</dbReference>
<feature type="region of interest" description="Disordered" evidence="12">
    <location>
        <begin position="400"/>
        <end position="445"/>
    </location>
</feature>
<dbReference type="Proteomes" id="UP001195483">
    <property type="component" value="Unassembled WGS sequence"/>
</dbReference>
<dbReference type="PANTHER" id="PTHR47313:SF1">
    <property type="entry name" value="RIBOSOMAL RNA LARGE SUBUNIT METHYLTRANSFERASE K_L"/>
    <property type="match status" value="1"/>
</dbReference>
<keyword evidence="15" id="KW-1185">Reference proteome</keyword>
<dbReference type="PROSITE" id="PS51165">
    <property type="entry name" value="THUMP"/>
    <property type="match status" value="1"/>
</dbReference>
<evidence type="ECO:0000256" key="2">
    <source>
        <dbReference type="ARBA" id="ARBA00022552"/>
    </source>
</evidence>
<feature type="domain" description="THUMP" evidence="13">
    <location>
        <begin position="50"/>
        <end position="161"/>
    </location>
</feature>
<dbReference type="InterPro" id="IPR004114">
    <property type="entry name" value="THUMP_dom"/>
</dbReference>
<dbReference type="Pfam" id="PF22020">
    <property type="entry name" value="RlmL_1st"/>
    <property type="match status" value="1"/>
</dbReference>
<keyword evidence="2" id="KW-0698">rRNA processing</keyword>
<dbReference type="CDD" id="cd02440">
    <property type="entry name" value="AdoMet_MTases"/>
    <property type="match status" value="1"/>
</dbReference>
<gene>
    <name evidence="14" type="ORF">CHS0354_018574</name>
</gene>
<dbReference type="Pfam" id="PF02926">
    <property type="entry name" value="THUMP"/>
    <property type="match status" value="1"/>
</dbReference>
<dbReference type="PIRSF" id="PIRSF037618">
    <property type="entry name" value="RNA_Mtase_bacteria_prd"/>
    <property type="match status" value="1"/>
</dbReference>
<evidence type="ECO:0000256" key="12">
    <source>
        <dbReference type="SAM" id="MobiDB-lite"/>
    </source>
</evidence>
<evidence type="ECO:0000256" key="8">
    <source>
        <dbReference type="ARBA" id="ARBA00065434"/>
    </source>
</evidence>
<dbReference type="GO" id="GO:0005737">
    <property type="term" value="C:cytoplasm"/>
    <property type="evidence" value="ECO:0007669"/>
    <property type="project" value="InterPro"/>
</dbReference>
<dbReference type="GO" id="GO:0160102">
    <property type="term" value="F:tRNA (guanine(10)-N2)-methyltransferase activity"/>
    <property type="evidence" value="ECO:0007669"/>
    <property type="project" value="UniProtKB-EC"/>
</dbReference>
<dbReference type="InterPro" id="IPR019614">
    <property type="entry name" value="SAM-dep_methyl-trfase"/>
</dbReference>
<dbReference type="GO" id="GO:0008990">
    <property type="term" value="F:rRNA (guanine-N2-)-methyltransferase activity"/>
    <property type="evidence" value="ECO:0007669"/>
    <property type="project" value="InterPro"/>
</dbReference>
<keyword evidence="3" id="KW-0489">Methyltransferase</keyword>
<dbReference type="SMART" id="SM00981">
    <property type="entry name" value="THUMP"/>
    <property type="match status" value="1"/>
</dbReference>
<dbReference type="NCBIfam" id="NF008748">
    <property type="entry name" value="PRK11783.1"/>
    <property type="match status" value="1"/>
</dbReference>
<dbReference type="CDD" id="cd11715">
    <property type="entry name" value="THUMP_AdoMetMT"/>
    <property type="match status" value="1"/>
</dbReference>
<dbReference type="InterPro" id="IPR017244">
    <property type="entry name" value="23SrRNA_methyltr_KL"/>
</dbReference>
<sequence length="760" mass="86652">MFNPASNVHAFFVTCPRLTENILASELDGLGIPEIIPQKSGVSFRGTLGDAYRVCLMSRIAGRVLLELASFPVSGKEDFYGHINQIDWENHITPDDTIAVDAVTAHTVLHHSHFVEMFTKDAVADRFNRIFGRRPSVSINKPTLRININLRRNAGSVSIDLSGDSLHKRNYRENSIGATLKENLAAAVLSSFDWMPALQKRRGKFVDFMCGTGTFLLEAAMAYHGVAPSVCRSYFGFLNWKYHDREAYQSVISQLGGNSGDAQTSGKQFFGFEKNAALLKNAHQATENLELEDHIHFEVKDYRELPPAFFLQHSGVIFLNPPYGIRLGDEETSLTEYQEIYRFFQLYCRQWQTVVLCPAAHPFIRSRRFDGMLPFYNGAIEIYALFHDFSIRADKISVPADTKSDMPSAPDKDLTEITETPRTATDHSDTAQATETDNAKHQNPDTAYKEIPELLSSASEQLINRVRKNIKALRRYLKQNRVTCYRIYDRDIPEFAFSADIYEQRLLISEYQAPAEIDPQKAEERLQLAVDTLSKELKISPHLVYVKQRRRQKGHTQYSKLSKSDDFFTVSESGLHFRVNLRDYLDTGLFTDHRIVRDYIRQKAAASATVYALNGKAMKTVSVDTSPTYLKWGEENLHINGYSLGRNHSLVKADCFEFLEEEQEKFDLIFMAPPIFSNNRSEEREFSTEDDHVRLIGLAMKRLTPEGELIFSTPLKNFRPDEQIMNNYTVRNLSKTMLPPDCVRSASAFHVFLITPATKF</sequence>
<dbReference type="EMBL" id="JAEAOA010001141">
    <property type="protein sequence ID" value="KAK3606978.1"/>
    <property type="molecule type" value="Genomic_DNA"/>
</dbReference>
<dbReference type="PANTHER" id="PTHR47313">
    <property type="entry name" value="RIBOSOMAL RNA LARGE SUBUNIT METHYLTRANSFERASE K/L"/>
    <property type="match status" value="1"/>
</dbReference>
<dbReference type="Pfam" id="PF01170">
    <property type="entry name" value="UPF0020"/>
    <property type="match status" value="1"/>
</dbReference>
<evidence type="ECO:0000256" key="1">
    <source>
        <dbReference type="ARBA" id="ARBA00022490"/>
    </source>
</evidence>
<evidence type="ECO:0000256" key="5">
    <source>
        <dbReference type="ARBA" id="ARBA00022691"/>
    </source>
</evidence>
<dbReference type="AlphaFoldDB" id="A0AAE0TBI2"/>
<dbReference type="Gene3D" id="3.30.750.80">
    <property type="entry name" value="RNA methyltransferase domain (HRMD) like"/>
    <property type="match status" value="1"/>
</dbReference>
<dbReference type="SUPFAM" id="SSF53335">
    <property type="entry name" value="S-adenosyl-L-methionine-dependent methyltransferases"/>
    <property type="match status" value="2"/>
</dbReference>
<evidence type="ECO:0000256" key="4">
    <source>
        <dbReference type="ARBA" id="ARBA00022679"/>
    </source>
</evidence>
<comment type="function">
    <text evidence="7">Catalytic subunit of the TRMT11-TRM112 methyltransferase complex, that specifically mediates the S-adenosyl-L-methionine-dependent N(2)-methylation of guanosine nucleotide at position 10 (m2G10) in tRNAs. This is one of the major tRNA (guanine-N(2))-methyltransferases.</text>
</comment>
<evidence type="ECO:0000256" key="11">
    <source>
        <dbReference type="PROSITE-ProRule" id="PRU00529"/>
    </source>
</evidence>
<dbReference type="PROSITE" id="PS00092">
    <property type="entry name" value="N6_MTASE"/>
    <property type="match status" value="1"/>
</dbReference>
<name>A0AAE0TBI2_9BIVA</name>
<dbReference type="InterPro" id="IPR000241">
    <property type="entry name" value="RlmKL-like_Mtase"/>
</dbReference>
<dbReference type="Gene3D" id="3.40.50.150">
    <property type="entry name" value="Vaccinia Virus protein VP39"/>
    <property type="match status" value="2"/>
</dbReference>
<keyword evidence="5" id="KW-0949">S-adenosyl-L-methionine</keyword>
<keyword evidence="1" id="KW-0963">Cytoplasm</keyword>
<evidence type="ECO:0000259" key="13">
    <source>
        <dbReference type="PROSITE" id="PS51165"/>
    </source>
</evidence>
<dbReference type="Pfam" id="PF10672">
    <property type="entry name" value="Methyltrans_SAM"/>
    <property type="match status" value="1"/>
</dbReference>
<evidence type="ECO:0000256" key="6">
    <source>
        <dbReference type="ARBA" id="ARBA00050985"/>
    </source>
</evidence>
<reference evidence="14" key="2">
    <citation type="journal article" date="2021" name="Genome Biol. Evol.">
        <title>Developing a high-quality reference genome for a parasitic bivalve with doubly uniparental inheritance (Bivalvia: Unionida).</title>
        <authorList>
            <person name="Smith C.H."/>
        </authorList>
    </citation>
    <scope>NUCLEOTIDE SEQUENCE</scope>
    <source>
        <strain evidence="14">CHS0354</strain>
        <tissue evidence="14">Mantle</tissue>
    </source>
</reference>
<proteinExistence type="predicted"/>
<organism evidence="14 15">
    <name type="scientific">Potamilus streckersoni</name>
    <dbReference type="NCBI Taxonomy" id="2493646"/>
    <lineage>
        <taxon>Eukaryota</taxon>
        <taxon>Metazoa</taxon>
        <taxon>Spiralia</taxon>
        <taxon>Lophotrochozoa</taxon>
        <taxon>Mollusca</taxon>
        <taxon>Bivalvia</taxon>
        <taxon>Autobranchia</taxon>
        <taxon>Heteroconchia</taxon>
        <taxon>Palaeoheterodonta</taxon>
        <taxon>Unionida</taxon>
        <taxon>Unionoidea</taxon>
        <taxon>Unionidae</taxon>
        <taxon>Ambleminae</taxon>
        <taxon>Lampsilini</taxon>
        <taxon>Potamilus</taxon>
    </lineage>
</organism>
<keyword evidence="11" id="KW-0694">RNA-binding</keyword>
<comment type="caution">
    <text evidence="14">The sequence shown here is derived from an EMBL/GenBank/DDBJ whole genome shotgun (WGS) entry which is preliminary data.</text>
</comment>
<protein>
    <recommendedName>
        <fullName evidence="9">tRNA (guanine(10)-N(2))-methyltransferase TRMT11</fullName>
    </recommendedName>
    <alternativeName>
        <fullName evidence="10">tRNA methyltransferase 11 homolog</fullName>
    </alternativeName>
</protein>
<evidence type="ECO:0000256" key="9">
    <source>
        <dbReference type="ARBA" id="ARBA00067484"/>
    </source>
</evidence>
<dbReference type="InterPro" id="IPR002052">
    <property type="entry name" value="DNA_methylase_N6_adenine_CS"/>
</dbReference>
<evidence type="ECO:0000256" key="3">
    <source>
        <dbReference type="ARBA" id="ARBA00022603"/>
    </source>
</evidence>
<comment type="catalytic activity">
    <reaction evidence="6">
        <text>guanosine(10) in tRNA + S-adenosyl-L-methionine = N(2)-methylguanosine(10) in tRNA + S-adenosyl-L-homocysteine + H(+)</text>
        <dbReference type="Rhea" id="RHEA:43128"/>
        <dbReference type="Rhea" id="RHEA-COMP:10355"/>
        <dbReference type="Rhea" id="RHEA-COMP:10357"/>
        <dbReference type="ChEBI" id="CHEBI:15378"/>
        <dbReference type="ChEBI" id="CHEBI:57856"/>
        <dbReference type="ChEBI" id="CHEBI:59789"/>
        <dbReference type="ChEBI" id="CHEBI:74269"/>
        <dbReference type="ChEBI" id="CHEBI:74481"/>
        <dbReference type="EC" id="2.1.1.214"/>
    </reaction>
    <physiologicalReaction direction="left-to-right" evidence="6">
        <dbReference type="Rhea" id="RHEA:43129"/>
    </physiologicalReaction>
</comment>
<evidence type="ECO:0000313" key="14">
    <source>
        <dbReference type="EMBL" id="KAK3606978.1"/>
    </source>
</evidence>
<evidence type="ECO:0000256" key="7">
    <source>
        <dbReference type="ARBA" id="ARBA00056270"/>
    </source>
</evidence>
<dbReference type="InterPro" id="IPR054170">
    <property type="entry name" value="RlmL_1st"/>
</dbReference>
<accession>A0AAE0TBI2</accession>
<reference evidence="14" key="1">
    <citation type="journal article" date="2021" name="Genome Biol. Evol.">
        <title>A High-Quality Reference Genome for a Parasitic Bivalve with Doubly Uniparental Inheritance (Bivalvia: Unionida).</title>
        <authorList>
            <person name="Smith C.H."/>
        </authorList>
    </citation>
    <scope>NUCLEOTIDE SEQUENCE</scope>
    <source>
        <strain evidence="14">CHS0354</strain>
    </source>
</reference>
<dbReference type="Gene3D" id="3.30.2130.30">
    <property type="match status" value="1"/>
</dbReference>
<dbReference type="GO" id="GO:0070043">
    <property type="term" value="F:rRNA (guanine-N7-)-methyltransferase activity"/>
    <property type="evidence" value="ECO:0007669"/>
    <property type="project" value="TreeGrafter"/>
</dbReference>
<evidence type="ECO:0000256" key="10">
    <source>
        <dbReference type="ARBA" id="ARBA00075308"/>
    </source>
</evidence>
<reference evidence="14" key="3">
    <citation type="submission" date="2023-05" db="EMBL/GenBank/DDBJ databases">
        <authorList>
            <person name="Smith C.H."/>
        </authorList>
    </citation>
    <scope>NUCLEOTIDE SEQUENCE</scope>
    <source>
        <strain evidence="14">CHS0354</strain>
        <tissue evidence="14">Mantle</tissue>
    </source>
</reference>
<comment type="subunit">
    <text evidence="8">Part of the heterodimeric TRMT11-TRM112 methyltransferase complex; this complex forms an active tRNA methyltransferase, where TRMT112 acts as an activator of the catalytic subunit TRMT11.</text>
</comment>
<dbReference type="InterPro" id="IPR029063">
    <property type="entry name" value="SAM-dependent_MTases_sf"/>
</dbReference>
<keyword evidence="4" id="KW-0808">Transferase</keyword>